<sequence>MSIASTAFVPMPCICCQPHLRPRSIQDLSLIGRWDCAVVPGPQHLWVEAGWCFGERSMTRGIPTDVDALCFGSHDSSNNTAIIELSTQVVVGAGFPIRSNPNFEPRLALLTAQTQRELPSAFVLRCSIRDLYNFAHTSNSAGLLDRNRTTAADIDKMHTLAGASRLTLG</sequence>
<protein>
    <submittedName>
        <fullName evidence="1">Uncharacterized protein</fullName>
    </submittedName>
</protein>
<evidence type="ECO:0000313" key="1">
    <source>
        <dbReference type="EMBL" id="TFL04548.1"/>
    </source>
</evidence>
<evidence type="ECO:0000313" key="2">
    <source>
        <dbReference type="Proteomes" id="UP000305067"/>
    </source>
</evidence>
<dbReference type="AlphaFoldDB" id="A0A5C3QT62"/>
<name>A0A5C3QT62_9AGAR</name>
<keyword evidence="2" id="KW-1185">Reference proteome</keyword>
<reference evidence="1 2" key="1">
    <citation type="journal article" date="2019" name="Nat. Ecol. Evol.">
        <title>Megaphylogeny resolves global patterns of mushroom evolution.</title>
        <authorList>
            <person name="Varga T."/>
            <person name="Krizsan K."/>
            <person name="Foldi C."/>
            <person name="Dima B."/>
            <person name="Sanchez-Garcia M."/>
            <person name="Sanchez-Ramirez S."/>
            <person name="Szollosi G.J."/>
            <person name="Szarkandi J.G."/>
            <person name="Papp V."/>
            <person name="Albert L."/>
            <person name="Andreopoulos W."/>
            <person name="Angelini C."/>
            <person name="Antonin V."/>
            <person name="Barry K.W."/>
            <person name="Bougher N.L."/>
            <person name="Buchanan P."/>
            <person name="Buyck B."/>
            <person name="Bense V."/>
            <person name="Catcheside P."/>
            <person name="Chovatia M."/>
            <person name="Cooper J."/>
            <person name="Damon W."/>
            <person name="Desjardin D."/>
            <person name="Finy P."/>
            <person name="Geml J."/>
            <person name="Haridas S."/>
            <person name="Hughes K."/>
            <person name="Justo A."/>
            <person name="Karasinski D."/>
            <person name="Kautmanova I."/>
            <person name="Kiss B."/>
            <person name="Kocsube S."/>
            <person name="Kotiranta H."/>
            <person name="LaButti K.M."/>
            <person name="Lechner B.E."/>
            <person name="Liimatainen K."/>
            <person name="Lipzen A."/>
            <person name="Lukacs Z."/>
            <person name="Mihaltcheva S."/>
            <person name="Morgado L.N."/>
            <person name="Niskanen T."/>
            <person name="Noordeloos M.E."/>
            <person name="Ohm R.A."/>
            <person name="Ortiz-Santana B."/>
            <person name="Ovrebo C."/>
            <person name="Racz N."/>
            <person name="Riley R."/>
            <person name="Savchenko A."/>
            <person name="Shiryaev A."/>
            <person name="Soop K."/>
            <person name="Spirin V."/>
            <person name="Szebenyi C."/>
            <person name="Tomsovsky M."/>
            <person name="Tulloss R.E."/>
            <person name="Uehling J."/>
            <person name="Grigoriev I.V."/>
            <person name="Vagvolgyi C."/>
            <person name="Papp T."/>
            <person name="Martin F.M."/>
            <person name="Miettinen O."/>
            <person name="Hibbett D.S."/>
            <person name="Nagy L.G."/>
        </authorList>
    </citation>
    <scope>NUCLEOTIDE SEQUENCE [LARGE SCALE GENOMIC DNA]</scope>
    <source>
        <strain evidence="1 2">CBS 309.79</strain>
    </source>
</reference>
<proteinExistence type="predicted"/>
<gene>
    <name evidence="1" type="ORF">BDV98DRAFT_562443</name>
</gene>
<dbReference type="Proteomes" id="UP000305067">
    <property type="component" value="Unassembled WGS sequence"/>
</dbReference>
<dbReference type="EMBL" id="ML178818">
    <property type="protein sequence ID" value="TFL04548.1"/>
    <property type="molecule type" value="Genomic_DNA"/>
</dbReference>
<organism evidence="1 2">
    <name type="scientific">Pterulicium gracile</name>
    <dbReference type="NCBI Taxonomy" id="1884261"/>
    <lineage>
        <taxon>Eukaryota</taxon>
        <taxon>Fungi</taxon>
        <taxon>Dikarya</taxon>
        <taxon>Basidiomycota</taxon>
        <taxon>Agaricomycotina</taxon>
        <taxon>Agaricomycetes</taxon>
        <taxon>Agaricomycetidae</taxon>
        <taxon>Agaricales</taxon>
        <taxon>Pleurotineae</taxon>
        <taxon>Pterulaceae</taxon>
        <taxon>Pterulicium</taxon>
    </lineage>
</organism>
<accession>A0A5C3QT62</accession>